<feature type="transmembrane region" description="Helical" evidence="3">
    <location>
        <begin position="754"/>
        <end position="773"/>
    </location>
</feature>
<keyword evidence="7" id="KW-1185">Reference proteome</keyword>
<feature type="transmembrane region" description="Helical" evidence="3">
    <location>
        <begin position="467"/>
        <end position="494"/>
    </location>
</feature>
<sequence>MTRASISSLVGSQHGKGLLWIHICLLFWVTLTWIANLFWIMHGAFKMRAENIARRAQNPPTDKKYYPHPHPQYSFTDIQPEEVDFSNDGLRFRTIMVTNIPPQLRDEKTLQEYFEYYMSRKLEKPALGVNSTTQPGFINKSLAFIFNHARKIPVQLARSSDEDGPRSGSQSNPDDKPVIERVVVTRKMTELSSLLERREEILRLLETAHIKLAQKALYDVKSAMKRKEDLKPFARSNSRAALIGTKRKAVVDVEQGDGSQEGVLSEEERMDLLIKTLGPFVDEFGLMEDTGKLKQGMKISRAAFRKLRTEGSQDDDTDTVVSPASAYPPSTPGYKRRNKTVWDALLSLPRNTLHAYQPLVRLSHLFRGKAVPSIDYYTAKLNLLNDLITENRSKPVNKYDPVSTAFVTFAKPGDARKACNYLAVHPHNPLTCIVTMAPQYQDLDWVRVMKSSYNVEFVKDWVVSLGVWAFTIFWIFPVSLFVGLVSIQNISAFWPGLRTYLDKHPFEEEVIQSFVPTLLVALLALLIPLILLLIAKKAHTILTLSGLHDRIMTRYYKFLIVNVLVFFCVGTAALQSVLDTFRTNTGSPDILNIVATSFPSAGPFYVGWLIFTLAMHGGFEIALLGVCSRTRDLCHVLIPSYLASADHVSFYESPGHTVSRSLCMSSNRSSVTPTRRKRAVGIRPRTLNFYYWLPTHLLVIHVLLVFSVLNPFVLPFGCIYFFVETGVMKNQLIHVYAKHYEGNGQLLLIRMIRYSLDGLILAQAVFLAYMVVLKKEVNVGLAGFLIAFTAVVKIYITRTCRAMFEADDVAEAEIVCGSGPTPATEEDIEGGQSRQPTEGENERTGPELLDTNGQDPKATWRLPAWVSFSYATLRHRPSHPQQRHPIPFRTAGHDESRFSRFRSLPTTSSMAIPSSLNVKVSTSAAEHWEAFSVPVPAPQTPVETASGPVTPHPPPVPWDDLYNIDLPYDNPYYTRIIDNALWLPRDPCGVLNLDDTVDLKVAIAFEPSAGQIGSWTAPAETGSPASQTSSLPSSPSSEPDSLTVPFTSEPEQVDGSESIDLPGILVKRAEAKDDVEDVTRQRRPSTFRRRPSTADSGGLLVRQPSTSLSGKPPPGSYRSFSETLRPPGKSNSIMSIVSPTPIERSRSAGDPDARPDTHAQAELALSDPNTTASRISLEPPPLKRAPNISANRAIYHEVLAEERAAFQSRLEQEEAEAEKARTQKSWLTSWMFKNLAPSR</sequence>
<gene>
    <name evidence="6" type="ORF">AAF712_003085</name>
</gene>
<feature type="compositionally biased region" description="Low complexity" evidence="2">
    <location>
        <begin position="1023"/>
        <end position="1041"/>
    </location>
</feature>
<feature type="transmembrane region" description="Helical" evidence="3">
    <location>
        <begin position="687"/>
        <end position="706"/>
    </location>
</feature>
<feature type="transmembrane region" description="Helical" evidence="3">
    <location>
        <begin position="555"/>
        <end position="578"/>
    </location>
</feature>
<feature type="domain" description="CSC1/OSCA1-like 7TM region" evidence="4">
    <location>
        <begin position="667"/>
        <end position="768"/>
    </location>
</feature>
<feature type="transmembrane region" description="Helical" evidence="3">
    <location>
        <begin position="514"/>
        <end position="534"/>
    </location>
</feature>
<feature type="domain" description="CSC1/OSCA1-like cytosolic" evidence="5">
    <location>
        <begin position="177"/>
        <end position="445"/>
    </location>
</feature>
<keyword evidence="3" id="KW-0472">Membrane</keyword>
<reference evidence="6 7" key="1">
    <citation type="submission" date="2024-05" db="EMBL/GenBank/DDBJ databases">
        <title>A draft genome resource for the thread blight pathogen Marasmius tenuissimus strain MS-2.</title>
        <authorList>
            <person name="Yulfo-Soto G.E."/>
            <person name="Baruah I.K."/>
            <person name="Amoako-Attah I."/>
            <person name="Bukari Y."/>
            <person name="Meinhardt L.W."/>
            <person name="Bailey B.A."/>
            <person name="Cohen S.P."/>
        </authorList>
    </citation>
    <scope>NUCLEOTIDE SEQUENCE [LARGE SCALE GENOMIC DNA]</scope>
    <source>
        <strain evidence="6 7">MS-2</strain>
    </source>
</reference>
<comment type="caution">
    <text evidence="6">The sequence shown here is derived from an EMBL/GenBank/DDBJ whole genome shotgun (WGS) entry which is preliminary data.</text>
</comment>
<evidence type="ECO:0000256" key="2">
    <source>
        <dbReference type="SAM" id="MobiDB-lite"/>
    </source>
</evidence>
<proteinExistence type="predicted"/>
<feature type="region of interest" description="Disordered" evidence="2">
    <location>
        <begin position="157"/>
        <end position="178"/>
    </location>
</feature>
<feature type="compositionally biased region" description="Basic and acidic residues" evidence="2">
    <location>
        <begin position="1067"/>
        <end position="1080"/>
    </location>
</feature>
<feature type="transmembrane region" description="Helical" evidence="3">
    <location>
        <begin position="20"/>
        <end position="45"/>
    </location>
</feature>
<name>A0ABR3A8G0_9AGAR</name>
<feature type="domain" description="CSC1/OSCA1-like 7TM region" evidence="4">
    <location>
        <begin position="460"/>
        <end position="620"/>
    </location>
</feature>
<keyword evidence="1" id="KW-0175">Coiled coil</keyword>
<evidence type="ECO:0000256" key="3">
    <source>
        <dbReference type="SAM" id="Phobius"/>
    </source>
</evidence>
<protein>
    <recommendedName>
        <fullName evidence="8">DUF221-domain-containing protein</fullName>
    </recommendedName>
</protein>
<evidence type="ECO:0000259" key="4">
    <source>
        <dbReference type="Pfam" id="PF02714"/>
    </source>
</evidence>
<feature type="region of interest" description="Disordered" evidence="2">
    <location>
        <begin position="310"/>
        <end position="333"/>
    </location>
</feature>
<feature type="region of interest" description="Disordered" evidence="2">
    <location>
        <begin position="819"/>
        <end position="854"/>
    </location>
</feature>
<organism evidence="6 7">
    <name type="scientific">Marasmius tenuissimus</name>
    <dbReference type="NCBI Taxonomy" id="585030"/>
    <lineage>
        <taxon>Eukaryota</taxon>
        <taxon>Fungi</taxon>
        <taxon>Dikarya</taxon>
        <taxon>Basidiomycota</taxon>
        <taxon>Agaricomycotina</taxon>
        <taxon>Agaricomycetes</taxon>
        <taxon>Agaricomycetidae</taxon>
        <taxon>Agaricales</taxon>
        <taxon>Marasmiineae</taxon>
        <taxon>Marasmiaceae</taxon>
        <taxon>Marasmius</taxon>
    </lineage>
</organism>
<dbReference type="PANTHER" id="PTHR13018:SF139">
    <property type="entry name" value="PHOSPHATE METABOLISM PROTEIN 7"/>
    <property type="match status" value="1"/>
</dbReference>
<dbReference type="EMBL" id="JBBXMP010000010">
    <property type="protein sequence ID" value="KAL0069815.1"/>
    <property type="molecule type" value="Genomic_DNA"/>
</dbReference>
<dbReference type="InterPro" id="IPR003864">
    <property type="entry name" value="CSC1/OSCA1-like_7TM"/>
</dbReference>
<dbReference type="InterPro" id="IPR027815">
    <property type="entry name" value="CSC1/OSCA1-like_cyt"/>
</dbReference>
<accession>A0ABR3A8G0</accession>
<feature type="transmembrane region" description="Helical" evidence="3">
    <location>
        <begin position="605"/>
        <end position="627"/>
    </location>
</feature>
<evidence type="ECO:0000313" key="7">
    <source>
        <dbReference type="Proteomes" id="UP001437256"/>
    </source>
</evidence>
<feature type="compositionally biased region" description="Polar residues" evidence="2">
    <location>
        <begin position="1129"/>
        <end position="1138"/>
    </location>
</feature>
<dbReference type="Pfam" id="PF02714">
    <property type="entry name" value="RSN1_7TM"/>
    <property type="match status" value="2"/>
</dbReference>
<feature type="compositionally biased region" description="Basic residues" evidence="2">
    <location>
        <begin position="1081"/>
        <end position="1091"/>
    </location>
</feature>
<dbReference type="Pfam" id="PF14703">
    <property type="entry name" value="PHM7_cyt"/>
    <property type="match status" value="1"/>
</dbReference>
<feature type="compositionally biased region" description="Basic and acidic residues" evidence="2">
    <location>
        <begin position="1143"/>
        <end position="1159"/>
    </location>
</feature>
<dbReference type="InterPro" id="IPR045122">
    <property type="entry name" value="Csc1-like"/>
</dbReference>
<evidence type="ECO:0008006" key="8">
    <source>
        <dbReference type="Google" id="ProtNLM"/>
    </source>
</evidence>
<feature type="transmembrane region" description="Helical" evidence="3">
    <location>
        <begin position="779"/>
        <end position="796"/>
    </location>
</feature>
<feature type="region of interest" description="Disordered" evidence="2">
    <location>
        <begin position="1012"/>
        <end position="1185"/>
    </location>
</feature>
<keyword evidence="3" id="KW-0812">Transmembrane</keyword>
<evidence type="ECO:0000259" key="5">
    <source>
        <dbReference type="Pfam" id="PF14703"/>
    </source>
</evidence>
<dbReference type="PANTHER" id="PTHR13018">
    <property type="entry name" value="PROBABLE MEMBRANE PROTEIN DUF221-RELATED"/>
    <property type="match status" value="1"/>
</dbReference>
<feature type="coiled-coil region" evidence="1">
    <location>
        <begin position="1196"/>
        <end position="1223"/>
    </location>
</feature>
<keyword evidence="3" id="KW-1133">Transmembrane helix</keyword>
<evidence type="ECO:0000313" key="6">
    <source>
        <dbReference type="EMBL" id="KAL0069815.1"/>
    </source>
</evidence>
<evidence type="ECO:0000256" key="1">
    <source>
        <dbReference type="SAM" id="Coils"/>
    </source>
</evidence>
<dbReference type="Proteomes" id="UP001437256">
    <property type="component" value="Unassembled WGS sequence"/>
</dbReference>